<dbReference type="InterPro" id="IPR050093">
    <property type="entry name" value="ABC_SmlMolc_Importer"/>
</dbReference>
<dbReference type="KEGG" id="dbk:DGMP_25370"/>
<keyword evidence="3 5" id="KW-0067">ATP-binding</keyword>
<dbReference type="InterPro" id="IPR017871">
    <property type="entry name" value="ABC_transporter-like_CS"/>
</dbReference>
<evidence type="ECO:0000313" key="6">
    <source>
        <dbReference type="Proteomes" id="UP000826725"/>
    </source>
</evidence>
<proteinExistence type="predicted"/>
<feature type="domain" description="ABC transporter" evidence="4">
    <location>
        <begin position="4"/>
        <end position="234"/>
    </location>
</feature>
<dbReference type="PANTHER" id="PTHR42781:SF4">
    <property type="entry name" value="SPERMIDINE_PUTRESCINE IMPORT ATP-BINDING PROTEIN POTA"/>
    <property type="match status" value="1"/>
</dbReference>
<evidence type="ECO:0000256" key="1">
    <source>
        <dbReference type="ARBA" id="ARBA00022448"/>
    </source>
</evidence>
<dbReference type="InterPro" id="IPR003439">
    <property type="entry name" value="ABC_transporter-like_ATP-bd"/>
</dbReference>
<evidence type="ECO:0000256" key="3">
    <source>
        <dbReference type="ARBA" id="ARBA00022840"/>
    </source>
</evidence>
<dbReference type="InterPro" id="IPR013611">
    <property type="entry name" value="Transp-assoc_OB_typ2"/>
</dbReference>
<dbReference type="GO" id="GO:0016887">
    <property type="term" value="F:ATP hydrolysis activity"/>
    <property type="evidence" value="ECO:0007669"/>
    <property type="project" value="InterPro"/>
</dbReference>
<dbReference type="PROSITE" id="PS50893">
    <property type="entry name" value="ABC_TRANSPORTER_2"/>
    <property type="match status" value="1"/>
</dbReference>
<dbReference type="GO" id="GO:0043190">
    <property type="term" value="C:ATP-binding cassette (ABC) transporter complex"/>
    <property type="evidence" value="ECO:0007669"/>
    <property type="project" value="InterPro"/>
</dbReference>
<accession>A0A8D5FP67</accession>
<evidence type="ECO:0000256" key="2">
    <source>
        <dbReference type="ARBA" id="ARBA00022741"/>
    </source>
</evidence>
<dbReference type="Proteomes" id="UP000826725">
    <property type="component" value="Chromosome"/>
</dbReference>
<dbReference type="InterPro" id="IPR003593">
    <property type="entry name" value="AAA+_ATPase"/>
</dbReference>
<dbReference type="FunFam" id="3.40.50.300:FF:000425">
    <property type="entry name" value="Probable ABC transporter, ATP-binding subunit"/>
    <property type="match status" value="1"/>
</dbReference>
<keyword evidence="6" id="KW-1185">Reference proteome</keyword>
<keyword evidence="2" id="KW-0547">Nucleotide-binding</keyword>
<reference evidence="5" key="1">
    <citation type="submission" date="2020-09" db="EMBL/GenBank/DDBJ databases">
        <title>Desulfogranum mesoprofundum gen. nov., sp. nov., a novel mesophilic, sulfate-reducing chemolithoautotroph isolated from a deep-sea hydrothermal vent chimney in the Suiyo Seamount.</title>
        <authorList>
            <person name="Hashimoto Y."/>
            <person name="Nakagawa S."/>
        </authorList>
    </citation>
    <scope>NUCLEOTIDE SEQUENCE</scope>
    <source>
        <strain evidence="5">KT2</strain>
    </source>
</reference>
<dbReference type="AlphaFoldDB" id="A0A8D5FP67"/>
<gene>
    <name evidence="5" type="primary">afuC</name>
    <name evidence="5" type="ORF">DGMP_25370</name>
</gene>
<organism evidence="5 6">
    <name type="scientific">Desulfomarina profundi</name>
    <dbReference type="NCBI Taxonomy" id="2772557"/>
    <lineage>
        <taxon>Bacteria</taxon>
        <taxon>Pseudomonadati</taxon>
        <taxon>Thermodesulfobacteriota</taxon>
        <taxon>Desulfobulbia</taxon>
        <taxon>Desulfobulbales</taxon>
        <taxon>Desulfobulbaceae</taxon>
        <taxon>Desulfomarina</taxon>
    </lineage>
</organism>
<dbReference type="GO" id="GO:0005524">
    <property type="term" value="F:ATP binding"/>
    <property type="evidence" value="ECO:0007669"/>
    <property type="project" value="UniProtKB-KW"/>
</dbReference>
<dbReference type="Pfam" id="PF08402">
    <property type="entry name" value="TOBE_2"/>
    <property type="match status" value="1"/>
</dbReference>
<dbReference type="Pfam" id="PF00005">
    <property type="entry name" value="ABC_tran"/>
    <property type="match status" value="1"/>
</dbReference>
<dbReference type="RefSeq" id="WP_228854260.1">
    <property type="nucleotide sequence ID" value="NZ_AP024086.1"/>
</dbReference>
<dbReference type="GO" id="GO:0022857">
    <property type="term" value="F:transmembrane transporter activity"/>
    <property type="evidence" value="ECO:0007669"/>
    <property type="project" value="InterPro"/>
</dbReference>
<name>A0A8D5FP67_9BACT</name>
<evidence type="ECO:0000259" key="4">
    <source>
        <dbReference type="PROSITE" id="PS50893"/>
    </source>
</evidence>
<sequence>MTILQINDLCSSYEGRPLLKNITFNLEDGEILCLLGPSGSGKTTLLRMLAGLEQPDSGSMLFNGSHILNIPPHRRHFGMMFQEYALFPHKNVFDNIIFGLETGKHDRTWNRKRVEEMLEIVGLRGYGQRRINELSGGEQQRVALARSLAPSPRLLLLDEPLGSLDRTLRDRLAGEIRAILKKVGLTAIFVTHDQAEAFSVADQVAILFDGRLEQFDRPEAIYTSPANSTVAGFLGFKNIFSTAELADLEESGLEKHLQSSGATAVNSLLIRPEGARLHLSTITEKKPQVILTGTVKNRTFQGATYSVRILSGSNLLHFDLPLEPTPPEPGRKIELEIKPSAIVPLDSLT</sequence>
<protein>
    <submittedName>
        <fullName evidence="5">ABC transporter ATP-binding protein</fullName>
    </submittedName>
</protein>
<dbReference type="GO" id="GO:0015697">
    <property type="term" value="P:quaternary ammonium group transport"/>
    <property type="evidence" value="ECO:0007669"/>
    <property type="project" value="UniProtKB-ARBA"/>
</dbReference>
<dbReference type="PROSITE" id="PS00211">
    <property type="entry name" value="ABC_TRANSPORTER_1"/>
    <property type="match status" value="1"/>
</dbReference>
<dbReference type="PANTHER" id="PTHR42781">
    <property type="entry name" value="SPERMIDINE/PUTRESCINE IMPORT ATP-BINDING PROTEIN POTA"/>
    <property type="match status" value="1"/>
</dbReference>
<evidence type="ECO:0000313" key="5">
    <source>
        <dbReference type="EMBL" id="BCL61844.1"/>
    </source>
</evidence>
<dbReference type="SMART" id="SM00382">
    <property type="entry name" value="AAA"/>
    <property type="match status" value="1"/>
</dbReference>
<keyword evidence="1" id="KW-0813">Transport</keyword>
<dbReference type="EMBL" id="AP024086">
    <property type="protein sequence ID" value="BCL61844.1"/>
    <property type="molecule type" value="Genomic_DNA"/>
</dbReference>